<dbReference type="GO" id="GO:0016787">
    <property type="term" value="F:hydrolase activity"/>
    <property type="evidence" value="ECO:0007669"/>
    <property type="project" value="UniProtKB-KW"/>
</dbReference>
<proteinExistence type="predicted"/>
<dbReference type="GO" id="GO:0015833">
    <property type="term" value="P:peptide transport"/>
    <property type="evidence" value="ECO:0007669"/>
    <property type="project" value="InterPro"/>
</dbReference>
<keyword evidence="5" id="KW-0378">Hydrolase</keyword>
<evidence type="ECO:0000256" key="1">
    <source>
        <dbReference type="ARBA" id="ARBA00022448"/>
    </source>
</evidence>
<protein>
    <submittedName>
        <fullName evidence="5">Glutathione transporter ATP-binding protein</fullName>
        <ecNumber evidence="5">3.6.3.-</ecNumber>
    </submittedName>
</protein>
<feature type="domain" description="Oligopeptide/dipeptide ABC transporter C-terminal" evidence="4">
    <location>
        <begin position="7"/>
        <end position="39"/>
    </location>
</feature>
<organism evidence="5 6">
    <name type="scientific">Escherichia coli</name>
    <dbReference type="NCBI Taxonomy" id="562"/>
    <lineage>
        <taxon>Bacteria</taxon>
        <taxon>Pseudomonadati</taxon>
        <taxon>Pseudomonadota</taxon>
        <taxon>Gammaproteobacteria</taxon>
        <taxon>Enterobacterales</taxon>
        <taxon>Enterobacteriaceae</taxon>
        <taxon>Escherichia</taxon>
    </lineage>
</organism>
<evidence type="ECO:0000313" key="6">
    <source>
        <dbReference type="Proteomes" id="UP000254428"/>
    </source>
</evidence>
<accession>A0A376P353</accession>
<sequence>MYQGEAVETGTVEQIFHAPQHPYTRALLAAVPQLGAMKGLDYPDVSR</sequence>
<dbReference type="EMBL" id="UGBT01000002">
    <property type="protein sequence ID" value="STH72809.1"/>
    <property type="molecule type" value="Genomic_DNA"/>
</dbReference>
<evidence type="ECO:0000259" key="4">
    <source>
        <dbReference type="Pfam" id="PF08352"/>
    </source>
</evidence>
<evidence type="ECO:0000256" key="3">
    <source>
        <dbReference type="ARBA" id="ARBA00022840"/>
    </source>
</evidence>
<dbReference type="Pfam" id="PF08352">
    <property type="entry name" value="oligo_HPY"/>
    <property type="match status" value="1"/>
</dbReference>
<dbReference type="Proteomes" id="UP000254428">
    <property type="component" value="Unassembled WGS sequence"/>
</dbReference>
<dbReference type="Gene3D" id="3.40.50.300">
    <property type="entry name" value="P-loop containing nucleotide triphosphate hydrolases"/>
    <property type="match status" value="1"/>
</dbReference>
<evidence type="ECO:0000313" key="5">
    <source>
        <dbReference type="EMBL" id="STH72809.1"/>
    </source>
</evidence>
<dbReference type="EC" id="3.6.3.-" evidence="5"/>
<dbReference type="GO" id="GO:0005524">
    <property type="term" value="F:ATP binding"/>
    <property type="evidence" value="ECO:0007669"/>
    <property type="project" value="UniProtKB-KW"/>
</dbReference>
<dbReference type="InterPro" id="IPR027417">
    <property type="entry name" value="P-loop_NTPase"/>
</dbReference>
<dbReference type="AlphaFoldDB" id="A0A376P353"/>
<reference evidence="5 6" key="1">
    <citation type="submission" date="2018-06" db="EMBL/GenBank/DDBJ databases">
        <authorList>
            <consortium name="Pathogen Informatics"/>
            <person name="Doyle S."/>
        </authorList>
    </citation>
    <scope>NUCLEOTIDE SEQUENCE [LARGE SCALE GENOMIC DNA]</scope>
    <source>
        <strain evidence="5 6">NCTC11341</strain>
    </source>
</reference>
<dbReference type="InterPro" id="IPR013563">
    <property type="entry name" value="Oligopep_ABC_C"/>
</dbReference>
<keyword evidence="1" id="KW-0813">Transport</keyword>
<keyword evidence="3 5" id="KW-0067">ATP-binding</keyword>
<evidence type="ECO:0000256" key="2">
    <source>
        <dbReference type="ARBA" id="ARBA00022741"/>
    </source>
</evidence>
<dbReference type="NCBIfam" id="TIGR01727">
    <property type="entry name" value="oligo_HPY"/>
    <property type="match status" value="1"/>
</dbReference>
<name>A0A376P353_ECOLX</name>
<keyword evidence="2" id="KW-0547">Nucleotide-binding</keyword>
<gene>
    <name evidence="5" type="primary">yliA_2</name>
    <name evidence="5" type="ORF">NCTC11341_04502</name>
</gene>